<keyword evidence="8" id="KW-1185">Reference proteome</keyword>
<dbReference type="InterPro" id="IPR036871">
    <property type="entry name" value="PX_dom_sf"/>
</dbReference>
<dbReference type="Proteomes" id="UP000429607">
    <property type="component" value="Unassembled WGS sequence"/>
</dbReference>
<evidence type="ECO:0000256" key="1">
    <source>
        <dbReference type="SAM" id="MobiDB-lite"/>
    </source>
</evidence>
<dbReference type="CDD" id="cd06093">
    <property type="entry name" value="PX_domain"/>
    <property type="match status" value="1"/>
</dbReference>
<dbReference type="EMBL" id="QXFV01000113">
    <property type="protein sequence ID" value="KAE9049667.1"/>
    <property type="molecule type" value="Genomic_DNA"/>
</dbReference>
<proteinExistence type="predicted"/>
<evidence type="ECO:0000313" key="7">
    <source>
        <dbReference type="Proteomes" id="UP000429607"/>
    </source>
</evidence>
<feature type="chain" id="PRO_5033522472" description="PX domain-containing protein" evidence="2">
    <location>
        <begin position="20"/>
        <end position="297"/>
    </location>
</feature>
<organism evidence="4 9">
    <name type="scientific">Phytophthora rubi</name>
    <dbReference type="NCBI Taxonomy" id="129364"/>
    <lineage>
        <taxon>Eukaryota</taxon>
        <taxon>Sar</taxon>
        <taxon>Stramenopiles</taxon>
        <taxon>Oomycota</taxon>
        <taxon>Peronosporomycetes</taxon>
        <taxon>Peronosporales</taxon>
        <taxon>Peronosporaceae</taxon>
        <taxon>Phytophthora</taxon>
    </lineage>
</organism>
<dbReference type="Proteomes" id="UP000435112">
    <property type="component" value="Unassembled WGS sequence"/>
</dbReference>
<comment type="caution">
    <text evidence="4">The sequence shown here is derived from an EMBL/GenBank/DDBJ whole genome shotgun (WGS) entry which is preliminary data.</text>
</comment>
<accession>A0A6A3NU07</accession>
<feature type="region of interest" description="Disordered" evidence="1">
    <location>
        <begin position="255"/>
        <end position="275"/>
    </location>
</feature>
<evidence type="ECO:0000313" key="4">
    <source>
        <dbReference type="EMBL" id="KAE9043943.1"/>
    </source>
</evidence>
<feature type="signal peptide" evidence="2">
    <location>
        <begin position="1"/>
        <end position="19"/>
    </location>
</feature>
<name>A0A6A3NU07_9STRA</name>
<evidence type="ECO:0000256" key="2">
    <source>
        <dbReference type="SAM" id="SignalP"/>
    </source>
</evidence>
<dbReference type="Pfam" id="PF00787">
    <property type="entry name" value="PX"/>
    <property type="match status" value="1"/>
</dbReference>
<evidence type="ECO:0000313" key="9">
    <source>
        <dbReference type="Proteomes" id="UP000435112"/>
    </source>
</evidence>
<sequence length="297" mass="33904">MMLTLLAAAVYAQLAETEADPWLTSQFAWCRVDKAKAASNCGVMYLADDCFHSSITCRPDSLRPKLVAKLLNVKPSPRMGTPTQYVLQCTLDKTDLEWTVERRYSDFRELRKVLHAFFLRRGGGARPQCFGCAWFTQTLRGYWFPRRHLLCSRSPDVINQRRVGLHQFVLLLASHTFSAVPKCTSCANTIFPTVRDFFLRGASLPEHLNLKTLERALQPDNFSPVSDPSKSKIEFRKKRSVWKVLQMERPVFSKLSENEQQKGRKRRRAARTSTPLEDGWRVALEASDSVSIVSCEA</sequence>
<dbReference type="AlphaFoldDB" id="A0A6A3NU07"/>
<dbReference type="OrthoDB" id="93250at2759"/>
<protein>
    <recommendedName>
        <fullName evidence="3">PX domain-containing protein</fullName>
    </recommendedName>
</protein>
<dbReference type="EMBL" id="QXFU01000109">
    <property type="protein sequence ID" value="KAE9043943.1"/>
    <property type="molecule type" value="Genomic_DNA"/>
</dbReference>
<dbReference type="SUPFAM" id="SSF64268">
    <property type="entry name" value="PX domain"/>
    <property type="match status" value="1"/>
</dbReference>
<evidence type="ECO:0000313" key="8">
    <source>
        <dbReference type="Proteomes" id="UP000434957"/>
    </source>
</evidence>
<feature type="domain" description="PX" evidence="3">
    <location>
        <begin position="63"/>
        <end position="205"/>
    </location>
</feature>
<gene>
    <name evidence="5" type="ORF">PR001_g3107</name>
    <name evidence="4" type="ORF">PR002_g3086</name>
    <name evidence="6" type="ORF">PR003_g3243</name>
</gene>
<evidence type="ECO:0000259" key="3">
    <source>
        <dbReference type="PROSITE" id="PS50195"/>
    </source>
</evidence>
<dbReference type="GO" id="GO:0035091">
    <property type="term" value="F:phosphatidylinositol binding"/>
    <property type="evidence" value="ECO:0007669"/>
    <property type="project" value="InterPro"/>
</dbReference>
<reference evidence="7 9" key="1">
    <citation type="submission" date="2018-09" db="EMBL/GenBank/DDBJ databases">
        <title>Genomic investigation of the strawberry pathogen Phytophthora fragariae indicates pathogenicity is determined by transcriptional variation in three key races.</title>
        <authorList>
            <person name="Adams T.M."/>
            <person name="Armitage A.D."/>
            <person name="Sobczyk M.K."/>
            <person name="Bates H.J."/>
            <person name="Dunwell J.M."/>
            <person name="Nellist C.F."/>
            <person name="Harrison R.J."/>
        </authorList>
    </citation>
    <scope>NUCLEOTIDE SEQUENCE [LARGE SCALE GENOMIC DNA]</scope>
    <source>
        <strain evidence="5 7">SCRP249</strain>
        <strain evidence="4 9">SCRP324</strain>
        <strain evidence="6 8">SCRP333</strain>
    </source>
</reference>
<dbReference type="PROSITE" id="PS50195">
    <property type="entry name" value="PX"/>
    <property type="match status" value="1"/>
</dbReference>
<dbReference type="InterPro" id="IPR001683">
    <property type="entry name" value="PX_dom"/>
</dbReference>
<evidence type="ECO:0000313" key="6">
    <source>
        <dbReference type="EMBL" id="KAE9354668.1"/>
    </source>
</evidence>
<dbReference type="Proteomes" id="UP000434957">
    <property type="component" value="Unassembled WGS sequence"/>
</dbReference>
<evidence type="ECO:0000313" key="5">
    <source>
        <dbReference type="EMBL" id="KAE9049667.1"/>
    </source>
</evidence>
<dbReference type="EMBL" id="QXFT01000111">
    <property type="protein sequence ID" value="KAE9354668.1"/>
    <property type="molecule type" value="Genomic_DNA"/>
</dbReference>
<keyword evidence="2" id="KW-0732">Signal</keyword>
<dbReference type="Gene3D" id="3.30.1520.10">
    <property type="entry name" value="Phox-like domain"/>
    <property type="match status" value="1"/>
</dbReference>